<dbReference type="GO" id="GO:0005634">
    <property type="term" value="C:nucleus"/>
    <property type="evidence" value="ECO:0007669"/>
    <property type="project" value="UniProtKB-SubCell"/>
</dbReference>
<comment type="subcellular location">
    <subcellularLocation>
        <location evidence="1">Nucleus</location>
    </subcellularLocation>
</comment>
<sequence length="590" mass="70182">MSDYWNVLSLLAEEEKVDMEFLEETRYLGFLVKFPKENRKIKYPPIPLEDPFLPLEEKVKTIQSNTENEANINNQKGEQEKNNEKANNEQKDNEKEKNEEEEQKEMESTKENVNENETEIENEDEDQSDSNYCCGLNKPEESWIECDRPRCKKKWFHFGCVGIEDNEDEDVEEEWYCPDCQEIIDEYNSLREDLKLIQINYTAPTNSLASSIPLWFASSFRSQTSATNTTKSPRVSLIIPYHYSSKFRSKVLTSSDHSLQNLKIRSKYYYYSFLRMFQHKKDPTSFLQIVSLFANRIRLIGQLEPKPHNHINNNDKFIQNSHFSKYNNFNNFFLKNCHKTKENNTQTKTVDIKMENNINSSEQITIQIQKEEKNNQQTLDKQLTKENQENQNQKNEIDLKKKEIENTKPLPHIKNQNIEIGKENEEGKETETENEKEKETEIVLTLNKDQKKRKFDEIRQNIDNLNENNQEIKKFRSLEKNEANISPKNNDKRKIENSQTQNENKKILLTEKEKEQQQKDEGQATKNQYEKAESGEKEVMEEEDDDEDDDIFQLFFSQLELMIYHIRISNLNTFKSWFHEKKIKIINNND</sequence>
<evidence type="ECO:0000256" key="3">
    <source>
        <dbReference type="ARBA" id="ARBA00022723"/>
    </source>
</evidence>
<name>A0AAV7ZYQ9_9EUKA</name>
<evidence type="ECO:0000256" key="4">
    <source>
        <dbReference type="ARBA" id="ARBA00022771"/>
    </source>
</evidence>
<dbReference type="PANTHER" id="PTHR10333:SF107">
    <property type="entry name" value="ING FAMILY MEMBER LSY-13"/>
    <property type="match status" value="1"/>
</dbReference>
<evidence type="ECO:0000256" key="5">
    <source>
        <dbReference type="ARBA" id="ARBA00022833"/>
    </source>
</evidence>
<gene>
    <name evidence="9" type="ORF">M0812_08793</name>
</gene>
<dbReference type="Gene3D" id="3.30.40.10">
    <property type="entry name" value="Zinc/RING finger domain, C3HC4 (zinc finger)"/>
    <property type="match status" value="1"/>
</dbReference>
<reference evidence="9" key="1">
    <citation type="submission" date="2022-08" db="EMBL/GenBank/DDBJ databases">
        <title>Novel sulphate-reducing endosymbionts in the free-living metamonad Anaeramoeba.</title>
        <authorList>
            <person name="Jerlstrom-Hultqvist J."/>
            <person name="Cepicka I."/>
            <person name="Gallot-Lavallee L."/>
            <person name="Salas-Leiva D."/>
            <person name="Curtis B.A."/>
            <person name="Zahonova K."/>
            <person name="Pipaliya S."/>
            <person name="Dacks J."/>
            <person name="Roger A.J."/>
        </authorList>
    </citation>
    <scope>NUCLEOTIDE SEQUENCE</scope>
    <source>
        <strain evidence="9">Busselton2</strain>
    </source>
</reference>
<evidence type="ECO:0000256" key="1">
    <source>
        <dbReference type="ARBA" id="ARBA00004123"/>
    </source>
</evidence>
<feature type="compositionally biased region" description="Basic and acidic residues" evidence="7">
    <location>
        <begin position="77"/>
        <end position="98"/>
    </location>
</feature>
<evidence type="ECO:0000256" key="2">
    <source>
        <dbReference type="ARBA" id="ARBA00010210"/>
    </source>
</evidence>
<dbReference type="InterPro" id="IPR011011">
    <property type="entry name" value="Znf_FYVE_PHD"/>
</dbReference>
<dbReference type="EMBL" id="JANTQA010000021">
    <property type="protein sequence ID" value="KAJ3446256.1"/>
    <property type="molecule type" value="Genomic_DNA"/>
</dbReference>
<comment type="caution">
    <text evidence="9">The sequence shown here is derived from an EMBL/GenBank/DDBJ whole genome shotgun (WGS) entry which is preliminary data.</text>
</comment>
<evidence type="ECO:0000256" key="6">
    <source>
        <dbReference type="ARBA" id="ARBA00023242"/>
    </source>
</evidence>
<dbReference type="SMART" id="SM00249">
    <property type="entry name" value="PHD"/>
    <property type="match status" value="1"/>
</dbReference>
<feature type="compositionally biased region" description="Basic and acidic residues" evidence="7">
    <location>
        <begin position="420"/>
        <end position="440"/>
    </location>
</feature>
<dbReference type="InterPro" id="IPR001965">
    <property type="entry name" value="Znf_PHD"/>
</dbReference>
<feature type="compositionally biased region" description="Basic and acidic residues" evidence="7">
    <location>
        <begin position="395"/>
        <end position="406"/>
    </location>
</feature>
<dbReference type="SUPFAM" id="SSF57903">
    <property type="entry name" value="FYVE/PHD zinc finger"/>
    <property type="match status" value="1"/>
</dbReference>
<feature type="region of interest" description="Disordered" evidence="7">
    <location>
        <begin position="475"/>
        <end position="546"/>
    </location>
</feature>
<feature type="region of interest" description="Disordered" evidence="7">
    <location>
        <begin position="384"/>
        <end position="440"/>
    </location>
</feature>
<dbReference type="PANTHER" id="PTHR10333">
    <property type="entry name" value="INHIBITOR OF GROWTH PROTEIN"/>
    <property type="match status" value="1"/>
</dbReference>
<evidence type="ECO:0000313" key="10">
    <source>
        <dbReference type="Proteomes" id="UP001146793"/>
    </source>
</evidence>
<proteinExistence type="inferred from homology"/>
<comment type="similarity">
    <text evidence="2">Belongs to the ING family.</text>
</comment>
<dbReference type="InterPro" id="IPR028651">
    <property type="entry name" value="ING_fam"/>
</dbReference>
<feature type="compositionally biased region" description="Basic and acidic residues" evidence="7">
    <location>
        <begin position="503"/>
        <end position="538"/>
    </location>
</feature>
<feature type="compositionally biased region" description="Acidic residues" evidence="7">
    <location>
        <begin position="114"/>
        <end position="128"/>
    </location>
</feature>
<dbReference type="InterPro" id="IPR013083">
    <property type="entry name" value="Znf_RING/FYVE/PHD"/>
</dbReference>
<dbReference type="Pfam" id="PF00628">
    <property type="entry name" value="PHD"/>
    <property type="match status" value="1"/>
</dbReference>
<evidence type="ECO:0000256" key="7">
    <source>
        <dbReference type="SAM" id="MobiDB-lite"/>
    </source>
</evidence>
<organism evidence="9 10">
    <name type="scientific">Anaeramoeba flamelloides</name>
    <dbReference type="NCBI Taxonomy" id="1746091"/>
    <lineage>
        <taxon>Eukaryota</taxon>
        <taxon>Metamonada</taxon>
        <taxon>Anaeramoebidae</taxon>
        <taxon>Anaeramoeba</taxon>
    </lineage>
</organism>
<keyword evidence="5" id="KW-0862">Zinc</keyword>
<feature type="domain" description="Zinc finger PHD-type" evidence="8">
    <location>
        <begin position="132"/>
        <end position="181"/>
    </location>
</feature>
<keyword evidence="3" id="KW-0479">Metal-binding</keyword>
<accession>A0AAV7ZYQ9</accession>
<feature type="compositionally biased region" description="Polar residues" evidence="7">
    <location>
        <begin position="61"/>
        <end position="70"/>
    </location>
</feature>
<protein>
    <submittedName>
        <fullName evidence="9">Inhibitor of growth protein</fullName>
    </submittedName>
</protein>
<dbReference type="Proteomes" id="UP001146793">
    <property type="component" value="Unassembled WGS sequence"/>
</dbReference>
<evidence type="ECO:0000259" key="8">
    <source>
        <dbReference type="SMART" id="SM00249"/>
    </source>
</evidence>
<keyword evidence="6" id="KW-0539">Nucleus</keyword>
<dbReference type="InterPro" id="IPR019787">
    <property type="entry name" value="Znf_PHD-finger"/>
</dbReference>
<dbReference type="GO" id="GO:0008270">
    <property type="term" value="F:zinc ion binding"/>
    <property type="evidence" value="ECO:0007669"/>
    <property type="project" value="UniProtKB-KW"/>
</dbReference>
<dbReference type="GO" id="GO:0035267">
    <property type="term" value="C:NuA4 histone acetyltransferase complex"/>
    <property type="evidence" value="ECO:0007669"/>
    <property type="project" value="TreeGrafter"/>
</dbReference>
<keyword evidence="4" id="KW-0863">Zinc-finger</keyword>
<feature type="region of interest" description="Disordered" evidence="7">
    <location>
        <begin position="59"/>
        <end position="131"/>
    </location>
</feature>
<evidence type="ECO:0000313" key="9">
    <source>
        <dbReference type="EMBL" id="KAJ3446256.1"/>
    </source>
</evidence>
<dbReference type="AlphaFoldDB" id="A0AAV7ZYQ9"/>